<dbReference type="InterPro" id="IPR001646">
    <property type="entry name" value="5peptide_repeat"/>
</dbReference>
<evidence type="ECO:0000313" key="1">
    <source>
        <dbReference type="EMBL" id="GKS81131.1"/>
    </source>
</evidence>
<dbReference type="InterPro" id="IPR052949">
    <property type="entry name" value="PA_immunity-related"/>
</dbReference>
<keyword evidence="2" id="KW-1185">Reference proteome</keyword>
<dbReference type="Proteomes" id="UP001055149">
    <property type="component" value="Unassembled WGS sequence"/>
</dbReference>
<sequence length="195" mass="22071">MIEQQTLSLDEVQTGETYVDCHFSYSSEALRFDSVTFKNCSFEQSDFSHSEWLDCQFVSCQFLNNDFSESFFFQTIFDKCQLMGTNFADNSWKKVKIIDSKADYFNVSGSKLTDCQLMAVGLHEAYFQELKIVGGLVFEKCDLSGSDFLQTPLKNVDFSSSYFETLLLSADKLKGCIISPMQAQILVGILGVKVK</sequence>
<organism evidence="1 2">
    <name type="scientific">Ligilactobacillus pabuli</name>
    <dbReference type="NCBI Taxonomy" id="2886039"/>
    <lineage>
        <taxon>Bacteria</taxon>
        <taxon>Bacillati</taxon>
        <taxon>Bacillota</taxon>
        <taxon>Bacilli</taxon>
        <taxon>Lactobacillales</taxon>
        <taxon>Lactobacillaceae</taxon>
        <taxon>Ligilactobacillus</taxon>
    </lineage>
</organism>
<evidence type="ECO:0008006" key="3">
    <source>
        <dbReference type="Google" id="ProtNLM"/>
    </source>
</evidence>
<name>A0ABQ5JK64_9LACO</name>
<dbReference type="SUPFAM" id="SSF141571">
    <property type="entry name" value="Pentapeptide repeat-like"/>
    <property type="match status" value="1"/>
</dbReference>
<dbReference type="PANTHER" id="PTHR42999">
    <property type="entry name" value="ANTIBIOTIC RESISTANCE PROTEIN MCBG"/>
    <property type="match status" value="1"/>
</dbReference>
<accession>A0ABQ5JK64</accession>
<protein>
    <recommendedName>
        <fullName evidence="3">Pentapeptide repeat-containing protein</fullName>
    </recommendedName>
</protein>
<comment type="caution">
    <text evidence="1">The sequence shown here is derived from an EMBL/GenBank/DDBJ whole genome shotgun (WGS) entry which is preliminary data.</text>
</comment>
<proteinExistence type="predicted"/>
<dbReference type="Pfam" id="PF13599">
    <property type="entry name" value="Pentapeptide_4"/>
    <property type="match status" value="1"/>
</dbReference>
<evidence type="ECO:0000313" key="2">
    <source>
        <dbReference type="Proteomes" id="UP001055149"/>
    </source>
</evidence>
<reference evidence="1" key="1">
    <citation type="journal article" date="2022" name="Int. J. Syst. Evol. Microbiol.">
        <title>A novel species of lactic acid bacteria, Ligilactobacillus pabuli sp. nov., isolated from alfalfa silage.</title>
        <authorList>
            <person name="Tohno M."/>
            <person name="Tanizawa Y."/>
            <person name="Sawada H."/>
            <person name="Sakamoto M."/>
            <person name="Ohkuma M."/>
            <person name="Kobayashi H."/>
        </authorList>
    </citation>
    <scope>NUCLEOTIDE SEQUENCE</scope>
    <source>
        <strain evidence="1">AF129</strain>
    </source>
</reference>
<dbReference type="Gene3D" id="2.160.20.80">
    <property type="entry name" value="E3 ubiquitin-protein ligase SopA"/>
    <property type="match status" value="1"/>
</dbReference>
<gene>
    <name evidence="1" type="ORF">LPAF129_08170</name>
</gene>
<dbReference type="EMBL" id="BQXH01000006">
    <property type="protein sequence ID" value="GKS81131.1"/>
    <property type="molecule type" value="Genomic_DNA"/>
</dbReference>
<dbReference type="RefSeq" id="WP_244054900.1">
    <property type="nucleotide sequence ID" value="NZ_BQXH01000006.1"/>
</dbReference>
<dbReference type="PANTHER" id="PTHR42999:SF1">
    <property type="entry name" value="PENTAPEPTIDE REPEAT-CONTAINING PROTEIN"/>
    <property type="match status" value="1"/>
</dbReference>